<evidence type="ECO:0000256" key="1">
    <source>
        <dbReference type="SAM" id="MobiDB-lite"/>
    </source>
</evidence>
<evidence type="ECO:0000313" key="3">
    <source>
        <dbReference type="Proteomes" id="UP001234495"/>
    </source>
</evidence>
<protein>
    <submittedName>
        <fullName evidence="2">Uncharacterized protein</fullName>
    </submittedName>
</protein>
<dbReference type="Proteomes" id="UP001234495">
    <property type="component" value="Unassembled WGS sequence"/>
</dbReference>
<name>A0ABT9ZBV7_9BACI</name>
<keyword evidence="3" id="KW-1185">Reference proteome</keyword>
<evidence type="ECO:0000313" key="2">
    <source>
        <dbReference type="EMBL" id="MDQ0229739.1"/>
    </source>
</evidence>
<dbReference type="EMBL" id="JAUSUD010000003">
    <property type="protein sequence ID" value="MDQ0229739.1"/>
    <property type="molecule type" value="Genomic_DNA"/>
</dbReference>
<proteinExistence type="predicted"/>
<sequence>MKPKIKQCQTKNRLHKVDEAENKAVPAPKSSS</sequence>
<gene>
    <name evidence="2" type="ORF">J2S19_000991</name>
</gene>
<comment type="caution">
    <text evidence="2">The sequence shown here is derived from an EMBL/GenBank/DDBJ whole genome shotgun (WGS) entry which is preliminary data.</text>
</comment>
<accession>A0ABT9ZBV7</accession>
<reference evidence="2 3" key="1">
    <citation type="submission" date="2023-07" db="EMBL/GenBank/DDBJ databases">
        <title>Genomic Encyclopedia of Type Strains, Phase IV (KMG-IV): sequencing the most valuable type-strain genomes for metagenomic binning, comparative biology and taxonomic classification.</title>
        <authorList>
            <person name="Goeker M."/>
        </authorList>
    </citation>
    <scope>NUCLEOTIDE SEQUENCE [LARGE SCALE GENOMIC DNA]</scope>
    <source>
        <strain evidence="2 3">DSM 29005</strain>
    </source>
</reference>
<feature type="region of interest" description="Disordered" evidence="1">
    <location>
        <begin position="1"/>
        <end position="32"/>
    </location>
</feature>
<organism evidence="2 3">
    <name type="scientific">Metabacillus malikii</name>
    <dbReference type="NCBI Taxonomy" id="1504265"/>
    <lineage>
        <taxon>Bacteria</taxon>
        <taxon>Bacillati</taxon>
        <taxon>Bacillota</taxon>
        <taxon>Bacilli</taxon>
        <taxon>Bacillales</taxon>
        <taxon>Bacillaceae</taxon>
        <taxon>Metabacillus</taxon>
    </lineage>
</organism>